<protein>
    <submittedName>
        <fullName evidence="2">Uncharacterized protein</fullName>
    </submittedName>
</protein>
<dbReference type="EMBL" id="FNFO01000001">
    <property type="protein sequence ID" value="SDJ95770.1"/>
    <property type="molecule type" value="Genomic_DNA"/>
</dbReference>
<gene>
    <name evidence="2" type="ORF">SAMN05421823_101519</name>
</gene>
<evidence type="ECO:0000313" key="2">
    <source>
        <dbReference type="EMBL" id="SDJ95770.1"/>
    </source>
</evidence>
<accession>A0A1G8Y170</accession>
<dbReference type="AlphaFoldDB" id="A0A1G8Y170"/>
<dbReference type="Gene3D" id="3.40.50.10610">
    <property type="entry name" value="ABC-type transport auxiliary lipoprotein component"/>
    <property type="match status" value="1"/>
</dbReference>
<dbReference type="STRING" id="1075417.SAMN05421823_101519"/>
<dbReference type="Proteomes" id="UP000198510">
    <property type="component" value="Unassembled WGS sequence"/>
</dbReference>
<evidence type="ECO:0000256" key="1">
    <source>
        <dbReference type="SAM" id="SignalP"/>
    </source>
</evidence>
<name>A0A1G8Y170_9BACT</name>
<sequence>MLNKAVVMVLVWVVMATTIQAQTREIYTNPDFSSLAAEHQMLAIIPFKATVNLRPKQMEKLGAEGHKKLESEQGLAVQSALQTYFLKRKEKKAIAVNFQDITKTNALLAKNGVTEENIHSFTAEELAEMLGVDGIVGGLLQTDKPIFDGASIAMGMLVGYYGATNTGKCTIHINDGTTGELLWKYEKTLARSLGSDLNTIINTLMRKAGRKFPYDQLNDD</sequence>
<feature type="chain" id="PRO_5011455657" evidence="1">
    <location>
        <begin position="22"/>
        <end position="220"/>
    </location>
</feature>
<proteinExistence type="predicted"/>
<keyword evidence="1" id="KW-0732">Signal</keyword>
<feature type="signal peptide" evidence="1">
    <location>
        <begin position="1"/>
        <end position="21"/>
    </location>
</feature>
<dbReference type="RefSeq" id="WP_089678609.1">
    <property type="nucleotide sequence ID" value="NZ_FNFO01000001.1"/>
</dbReference>
<evidence type="ECO:0000313" key="3">
    <source>
        <dbReference type="Proteomes" id="UP000198510"/>
    </source>
</evidence>
<organism evidence="2 3">
    <name type="scientific">Catalinimonas alkaloidigena</name>
    <dbReference type="NCBI Taxonomy" id="1075417"/>
    <lineage>
        <taxon>Bacteria</taxon>
        <taxon>Pseudomonadati</taxon>
        <taxon>Bacteroidota</taxon>
        <taxon>Cytophagia</taxon>
        <taxon>Cytophagales</taxon>
        <taxon>Catalimonadaceae</taxon>
        <taxon>Catalinimonas</taxon>
    </lineage>
</organism>
<keyword evidence="3" id="KW-1185">Reference proteome</keyword>
<dbReference type="OrthoDB" id="669636at2"/>
<reference evidence="2 3" key="1">
    <citation type="submission" date="2016-10" db="EMBL/GenBank/DDBJ databases">
        <authorList>
            <person name="de Groot N.N."/>
        </authorList>
    </citation>
    <scope>NUCLEOTIDE SEQUENCE [LARGE SCALE GENOMIC DNA]</scope>
    <source>
        <strain evidence="2 3">DSM 25186</strain>
    </source>
</reference>